<proteinExistence type="predicted"/>
<reference evidence="1" key="1">
    <citation type="submission" date="2021-05" db="EMBL/GenBank/DDBJ databases">
        <authorList>
            <person name="Scholz U."/>
            <person name="Mascher M."/>
            <person name="Fiebig A."/>
        </authorList>
    </citation>
    <scope>NUCLEOTIDE SEQUENCE [LARGE SCALE GENOMIC DNA]</scope>
</reference>
<name>A0ACD6AB13_AVESA</name>
<sequence>MAALGTSSCLVGPVPFKDVTKDHEDGQTVVSPTAEHADILSTLPSIAAGPDLQLRQYQGVWLSAYMVAGMISVQRRFMSRPGDVILASPPKCGTTWLKALAFATMARTTYPPSDADHPLRRLNPHERVPFMENQFSAGQGAKLEALPSPRLLHTHMHYSMLPPSLAGCCKMVYVCREPKDMLVSMWHFFKSAGLNLPFPDLFELACHGQNPYGPIWDHVLGYWAASTARPERVMFLRYEEMLADPVSTVRQLGRFLGVPFTAADEAAGSPVDIAEMCSIDALRSLDANKTGINGSFIKFGHQAFFRKGVVGDWVNHMTPEMARRFDAIVDDKLRGSGLAFTLVRALACQEPDASSLPACV</sequence>
<dbReference type="Proteomes" id="UP001732700">
    <property type="component" value="Chromosome 7D"/>
</dbReference>
<evidence type="ECO:0000313" key="2">
    <source>
        <dbReference type="Proteomes" id="UP001732700"/>
    </source>
</evidence>
<keyword evidence="2" id="KW-1185">Reference proteome</keyword>
<reference evidence="1" key="2">
    <citation type="submission" date="2025-09" db="UniProtKB">
        <authorList>
            <consortium name="EnsemblPlants"/>
        </authorList>
    </citation>
    <scope>IDENTIFICATION</scope>
</reference>
<evidence type="ECO:0000313" key="1">
    <source>
        <dbReference type="EnsemblPlants" id="AVESA.00010b.r2.7DG1345740.1.CDS"/>
    </source>
</evidence>
<organism evidence="1 2">
    <name type="scientific">Avena sativa</name>
    <name type="common">Oat</name>
    <dbReference type="NCBI Taxonomy" id="4498"/>
    <lineage>
        <taxon>Eukaryota</taxon>
        <taxon>Viridiplantae</taxon>
        <taxon>Streptophyta</taxon>
        <taxon>Embryophyta</taxon>
        <taxon>Tracheophyta</taxon>
        <taxon>Spermatophyta</taxon>
        <taxon>Magnoliopsida</taxon>
        <taxon>Liliopsida</taxon>
        <taxon>Poales</taxon>
        <taxon>Poaceae</taxon>
        <taxon>BOP clade</taxon>
        <taxon>Pooideae</taxon>
        <taxon>Poodae</taxon>
        <taxon>Poeae</taxon>
        <taxon>Poeae Chloroplast Group 1 (Aveneae type)</taxon>
        <taxon>Aveninae</taxon>
        <taxon>Avena</taxon>
    </lineage>
</organism>
<accession>A0ACD6AB13</accession>
<dbReference type="EnsemblPlants" id="AVESA.00010b.r2.7DG1345740.1">
    <property type="protein sequence ID" value="AVESA.00010b.r2.7DG1345740.1.CDS"/>
    <property type="gene ID" value="AVESA.00010b.r2.7DG1345740"/>
</dbReference>
<protein>
    <submittedName>
        <fullName evidence="1">Uncharacterized protein</fullName>
    </submittedName>
</protein>